<dbReference type="InterPro" id="IPR043502">
    <property type="entry name" value="DNA/RNA_pol_sf"/>
</dbReference>
<dbReference type="Pfam" id="PF13966">
    <property type="entry name" value="zf-RVT"/>
    <property type="match status" value="1"/>
</dbReference>
<organism evidence="3 4">
    <name type="scientific">Centaurea solstitialis</name>
    <name type="common">yellow star-thistle</name>
    <dbReference type="NCBI Taxonomy" id="347529"/>
    <lineage>
        <taxon>Eukaryota</taxon>
        <taxon>Viridiplantae</taxon>
        <taxon>Streptophyta</taxon>
        <taxon>Embryophyta</taxon>
        <taxon>Tracheophyta</taxon>
        <taxon>Spermatophyta</taxon>
        <taxon>Magnoliopsida</taxon>
        <taxon>eudicotyledons</taxon>
        <taxon>Gunneridae</taxon>
        <taxon>Pentapetalae</taxon>
        <taxon>asterids</taxon>
        <taxon>campanulids</taxon>
        <taxon>Asterales</taxon>
        <taxon>Asteraceae</taxon>
        <taxon>Carduoideae</taxon>
        <taxon>Cardueae</taxon>
        <taxon>Centaureinae</taxon>
        <taxon>Centaurea</taxon>
    </lineage>
</organism>
<dbReference type="PANTHER" id="PTHR33116:SF78">
    <property type="entry name" value="OS12G0587133 PROTEIN"/>
    <property type="match status" value="1"/>
</dbReference>
<protein>
    <recommendedName>
        <fullName evidence="5">Reverse transcriptase domain-containing protein</fullName>
    </recommendedName>
</protein>
<dbReference type="PANTHER" id="PTHR33116">
    <property type="entry name" value="REVERSE TRANSCRIPTASE ZINC-BINDING DOMAIN-CONTAINING PROTEIN-RELATED-RELATED"/>
    <property type="match status" value="1"/>
</dbReference>
<evidence type="ECO:0008006" key="5">
    <source>
        <dbReference type="Google" id="ProtNLM"/>
    </source>
</evidence>
<sequence>MTESDFRVIQSKVLVGRIKDVLDLLVDSNQSAFIPNRQIGDNVLLAQELMRGYHRQRGSRRCAFKIDIQKAYDTMNWCFLEEILKRFGFHPCMISWLMKCISSASFTIRVNGDHHDFFPAKRGIRQGDPLSPYSFTLVMEVITLMSYQPVLKENVRDKVFWRSLSGSVGDFTVAAVWDENFLHLEDKRWANLVWFSQGVPRHAFILWLAIKERLRTMDRLLSWKRCGIAWREGVSGVYNLIRRMDGGANCWYALIEELSGVKPGNSIWSIIHMLLLAAGVYFLWQERNKRLHGEASRSAVVLVEQVYQLIQMELMGLKVKDGTQVRRAAMIWNLRVVNNGFVLNI</sequence>
<proteinExistence type="predicted"/>
<gene>
    <name evidence="3" type="ORF">OSB04_018826</name>
</gene>
<dbReference type="SUPFAM" id="SSF56672">
    <property type="entry name" value="DNA/RNA polymerases"/>
    <property type="match status" value="1"/>
</dbReference>
<dbReference type="Pfam" id="PF00078">
    <property type="entry name" value="RVT_1"/>
    <property type="match status" value="1"/>
</dbReference>
<dbReference type="EMBL" id="JARYMX010000005">
    <property type="protein sequence ID" value="KAJ9546283.1"/>
    <property type="molecule type" value="Genomic_DNA"/>
</dbReference>
<dbReference type="Proteomes" id="UP001172457">
    <property type="component" value="Chromosome 5"/>
</dbReference>
<feature type="domain" description="Reverse transcriptase" evidence="1">
    <location>
        <begin position="4"/>
        <end position="142"/>
    </location>
</feature>
<evidence type="ECO:0000313" key="4">
    <source>
        <dbReference type="Proteomes" id="UP001172457"/>
    </source>
</evidence>
<comment type="caution">
    <text evidence="3">The sequence shown here is derived from an EMBL/GenBank/DDBJ whole genome shotgun (WGS) entry which is preliminary data.</text>
</comment>
<dbReference type="AlphaFoldDB" id="A0AA38SPP7"/>
<evidence type="ECO:0000259" key="1">
    <source>
        <dbReference type="Pfam" id="PF00078"/>
    </source>
</evidence>
<dbReference type="InterPro" id="IPR026960">
    <property type="entry name" value="RVT-Znf"/>
</dbReference>
<name>A0AA38SPP7_9ASTR</name>
<feature type="domain" description="Reverse transcriptase zinc-binding" evidence="2">
    <location>
        <begin position="171"/>
        <end position="224"/>
    </location>
</feature>
<evidence type="ECO:0000259" key="2">
    <source>
        <dbReference type="Pfam" id="PF13966"/>
    </source>
</evidence>
<keyword evidence="4" id="KW-1185">Reference proteome</keyword>
<dbReference type="InterPro" id="IPR000477">
    <property type="entry name" value="RT_dom"/>
</dbReference>
<evidence type="ECO:0000313" key="3">
    <source>
        <dbReference type="EMBL" id="KAJ9546283.1"/>
    </source>
</evidence>
<accession>A0AA38SPP7</accession>
<reference evidence="3" key="1">
    <citation type="submission" date="2023-03" db="EMBL/GenBank/DDBJ databases">
        <title>Chromosome-scale reference genome and RAD-based genetic map of yellow starthistle (Centaurea solstitialis) reveal putative structural variation and QTLs associated with invader traits.</title>
        <authorList>
            <person name="Reatini B."/>
            <person name="Cang F.A."/>
            <person name="Jiang Q."/>
            <person name="Mckibben M.T.W."/>
            <person name="Barker M.S."/>
            <person name="Rieseberg L.H."/>
            <person name="Dlugosch K.M."/>
        </authorList>
    </citation>
    <scope>NUCLEOTIDE SEQUENCE</scope>
    <source>
        <strain evidence="3">CAN-66</strain>
        <tissue evidence="3">Leaf</tissue>
    </source>
</reference>